<proteinExistence type="inferred from homology"/>
<name>A0A845Q8I1_9HYPH</name>
<feature type="transmembrane region" description="Helical" evidence="7">
    <location>
        <begin position="355"/>
        <end position="379"/>
    </location>
</feature>
<feature type="transmembrane region" description="Helical" evidence="7">
    <location>
        <begin position="194"/>
        <end position="214"/>
    </location>
</feature>
<comment type="similarity">
    <text evidence="2">Belongs to the polysaccharide synthase family.</text>
</comment>
<dbReference type="GO" id="GO:0005886">
    <property type="term" value="C:plasma membrane"/>
    <property type="evidence" value="ECO:0007669"/>
    <property type="project" value="UniProtKB-SubCell"/>
</dbReference>
<feature type="transmembrane region" description="Helical" evidence="7">
    <location>
        <begin position="125"/>
        <end position="147"/>
    </location>
</feature>
<dbReference type="RefSeq" id="WP_160586518.1">
    <property type="nucleotide sequence ID" value="NZ_BMHN01000001.1"/>
</dbReference>
<evidence type="ECO:0000256" key="4">
    <source>
        <dbReference type="ARBA" id="ARBA00022692"/>
    </source>
</evidence>
<evidence type="ECO:0000256" key="7">
    <source>
        <dbReference type="SAM" id="Phobius"/>
    </source>
</evidence>
<keyword evidence="6 7" id="KW-0472">Membrane</keyword>
<dbReference type="PANTHER" id="PTHR30250">
    <property type="entry name" value="PST FAMILY PREDICTED COLANIC ACID TRANSPORTER"/>
    <property type="match status" value="1"/>
</dbReference>
<feature type="transmembrane region" description="Helical" evidence="7">
    <location>
        <begin position="409"/>
        <end position="429"/>
    </location>
</feature>
<feature type="transmembrane region" description="Helical" evidence="7">
    <location>
        <begin position="386"/>
        <end position="403"/>
    </location>
</feature>
<feature type="transmembrane region" description="Helical" evidence="7">
    <location>
        <begin position="95"/>
        <end position="119"/>
    </location>
</feature>
<feature type="transmembrane region" description="Helical" evidence="7">
    <location>
        <begin position="322"/>
        <end position="343"/>
    </location>
</feature>
<comment type="caution">
    <text evidence="8">The sequence shown here is derived from an EMBL/GenBank/DDBJ whole genome shotgun (WGS) entry which is preliminary data.</text>
</comment>
<sequence length="459" mass="48395">MPPFVERAASLVRSDLLTTWQSLSSKGAARAMAVVAGGVFGARVLTALGYLVIAWFYSAEVFGLFSVYIALSLVLQLVITAGYSGAIVVEKEDRCAALVTGVSLAAAAVILSLVTAAVLLVPEAIARLVGVPALAELLWVLPIGVAARMLQTLFTQWSIRSGRFGDQALTHIAFAGVQTGGQAVMAVAGMGTAFALVMIDLAAVVVSVAVLAWHELRPLVRVIRAHVTGSGLWEAAVQWRDMPRFALLTNLITGAWQQGPVLVAAAALGGGAVLGQVALALRALELVLQVVNASLSNVAMRHMAQARGGERYQQFKRFARQLFLAGLGVYLVSAAVLFVGVPFVLKPGWADVPVLFGLLVPAYVLNVTVVPVWFVYTLARRLGRGLLLRLAYLAVLALAWLYAVATQDLYGALICFSLCGAAVGAMVLVDMRGILRAGIDPAEEQEARDALAKPVTAGD</sequence>
<evidence type="ECO:0000256" key="5">
    <source>
        <dbReference type="ARBA" id="ARBA00022989"/>
    </source>
</evidence>
<evidence type="ECO:0000256" key="2">
    <source>
        <dbReference type="ARBA" id="ARBA00007430"/>
    </source>
</evidence>
<dbReference type="EMBL" id="WXYQ01000001">
    <property type="protein sequence ID" value="NBG94416.1"/>
    <property type="molecule type" value="Genomic_DNA"/>
</dbReference>
<dbReference type="Proteomes" id="UP000470384">
    <property type="component" value="Unassembled WGS sequence"/>
</dbReference>
<evidence type="ECO:0000256" key="1">
    <source>
        <dbReference type="ARBA" id="ARBA00004651"/>
    </source>
</evidence>
<evidence type="ECO:0000313" key="8">
    <source>
        <dbReference type="EMBL" id="NBG94416.1"/>
    </source>
</evidence>
<evidence type="ECO:0000256" key="3">
    <source>
        <dbReference type="ARBA" id="ARBA00022475"/>
    </source>
</evidence>
<feature type="transmembrane region" description="Helical" evidence="7">
    <location>
        <begin position="62"/>
        <end position="83"/>
    </location>
</feature>
<evidence type="ECO:0000256" key="6">
    <source>
        <dbReference type="ARBA" id="ARBA00023136"/>
    </source>
</evidence>
<reference evidence="8 9" key="1">
    <citation type="journal article" date="2016" name="Int. J. Syst. Evol. Microbiol.">
        <title>Pyruvatibacter mobilis gen. nov., sp. nov., a marine bacterium from the culture broth of Picochlorum sp. 122.</title>
        <authorList>
            <person name="Wang G."/>
            <person name="Tang M."/>
            <person name="Wu H."/>
            <person name="Dai S."/>
            <person name="Li T."/>
            <person name="Chen C."/>
            <person name="He H."/>
            <person name="Fan J."/>
            <person name="Xiang W."/>
            <person name="Li X."/>
        </authorList>
    </citation>
    <scope>NUCLEOTIDE SEQUENCE [LARGE SCALE GENOMIC DNA]</scope>
    <source>
        <strain evidence="8 9">GYP-11</strain>
    </source>
</reference>
<feature type="transmembrane region" description="Helical" evidence="7">
    <location>
        <begin position="31"/>
        <end position="56"/>
    </location>
</feature>
<dbReference type="InterPro" id="IPR050833">
    <property type="entry name" value="Poly_Biosynth_Transport"/>
</dbReference>
<keyword evidence="4 7" id="KW-0812">Transmembrane</keyword>
<gene>
    <name evidence="8" type="ORF">GTQ45_01560</name>
</gene>
<dbReference type="PANTHER" id="PTHR30250:SF10">
    <property type="entry name" value="LIPOPOLYSACCHARIDE BIOSYNTHESIS PROTEIN WZXC"/>
    <property type="match status" value="1"/>
</dbReference>
<comment type="subcellular location">
    <subcellularLocation>
        <location evidence="1">Cell membrane</location>
        <topology evidence="1">Multi-pass membrane protein</topology>
    </subcellularLocation>
</comment>
<evidence type="ECO:0008006" key="10">
    <source>
        <dbReference type="Google" id="ProtNLM"/>
    </source>
</evidence>
<feature type="transmembrane region" description="Helical" evidence="7">
    <location>
        <begin position="168"/>
        <end position="188"/>
    </location>
</feature>
<keyword evidence="9" id="KW-1185">Reference proteome</keyword>
<keyword evidence="5 7" id="KW-1133">Transmembrane helix</keyword>
<keyword evidence="3" id="KW-1003">Cell membrane</keyword>
<evidence type="ECO:0000313" key="9">
    <source>
        <dbReference type="Proteomes" id="UP000470384"/>
    </source>
</evidence>
<accession>A0A845Q8I1</accession>
<organism evidence="8 9">
    <name type="scientific">Pyruvatibacter mobilis</name>
    <dbReference type="NCBI Taxonomy" id="1712261"/>
    <lineage>
        <taxon>Bacteria</taxon>
        <taxon>Pseudomonadati</taxon>
        <taxon>Pseudomonadota</taxon>
        <taxon>Alphaproteobacteria</taxon>
        <taxon>Hyphomicrobiales</taxon>
        <taxon>Parvibaculaceae</taxon>
        <taxon>Pyruvatibacter</taxon>
    </lineage>
</organism>
<dbReference type="GeneID" id="300653395"/>
<dbReference type="OrthoDB" id="3831435at2"/>
<protein>
    <recommendedName>
        <fullName evidence="10">O-antigen/teichoic acid export membrane protein</fullName>
    </recommendedName>
</protein>
<dbReference type="AlphaFoldDB" id="A0A845Q8I1"/>